<comment type="similarity">
    <text evidence="3 19">In the N-terminal section; belongs to the NnrE/AIBP family.</text>
</comment>
<feature type="domain" description="YjeF C-terminal" evidence="20">
    <location>
        <begin position="208"/>
        <end position="465"/>
    </location>
</feature>
<feature type="binding site" evidence="18">
    <location>
        <position position="60"/>
    </location>
    <ligand>
        <name>K(+)</name>
        <dbReference type="ChEBI" id="CHEBI:29103"/>
    </ligand>
</feature>
<dbReference type="EC" id="5.1.99.6" evidence="19"/>
<dbReference type="PANTHER" id="PTHR12592:SF0">
    <property type="entry name" value="ATP-DEPENDENT (S)-NAD(P)H-HYDRATE DEHYDRATASE"/>
    <property type="match status" value="1"/>
</dbReference>
<comment type="catalytic activity">
    <reaction evidence="2 18 19">
        <text>(6R)-NADPHX = (6S)-NADPHX</text>
        <dbReference type="Rhea" id="RHEA:32227"/>
        <dbReference type="ChEBI" id="CHEBI:64076"/>
        <dbReference type="ChEBI" id="CHEBI:64077"/>
        <dbReference type="EC" id="5.1.99.6"/>
    </reaction>
</comment>
<comment type="subunit">
    <text evidence="17">Homotetramer.</text>
</comment>
<evidence type="ECO:0000256" key="1">
    <source>
        <dbReference type="ARBA" id="ARBA00000013"/>
    </source>
</evidence>
<comment type="catalytic activity">
    <reaction evidence="16 17 19">
        <text>(6S)-NADPHX + ADP = AMP + phosphate + NADPH + H(+)</text>
        <dbReference type="Rhea" id="RHEA:32235"/>
        <dbReference type="ChEBI" id="CHEBI:15378"/>
        <dbReference type="ChEBI" id="CHEBI:43474"/>
        <dbReference type="ChEBI" id="CHEBI:57783"/>
        <dbReference type="ChEBI" id="CHEBI:64076"/>
        <dbReference type="ChEBI" id="CHEBI:456215"/>
        <dbReference type="ChEBI" id="CHEBI:456216"/>
        <dbReference type="EC" id="4.2.1.136"/>
    </reaction>
</comment>
<evidence type="ECO:0000256" key="5">
    <source>
        <dbReference type="ARBA" id="ARBA00022723"/>
    </source>
</evidence>
<dbReference type="GO" id="GO:0052855">
    <property type="term" value="F:ADP-dependent NAD(P)H-hydrate dehydratase activity"/>
    <property type="evidence" value="ECO:0007669"/>
    <property type="project" value="UniProtKB-UniRule"/>
</dbReference>
<keyword evidence="5 18" id="KW-0479">Metal-binding</keyword>
<feature type="binding site" evidence="17">
    <location>
        <position position="411"/>
    </location>
    <ligand>
        <name>(6S)-NADPHX</name>
        <dbReference type="ChEBI" id="CHEBI:64076"/>
    </ligand>
</feature>
<evidence type="ECO:0000256" key="8">
    <source>
        <dbReference type="ARBA" id="ARBA00022857"/>
    </source>
</evidence>
<dbReference type="InterPro" id="IPR030677">
    <property type="entry name" value="Nnr"/>
</dbReference>
<sequence length="466" mass="47461">MMAPDPILTAAAMRAAEQAAFDAGVDPYELMERAGAAAAQIIWRAGHRRDALILCGPGNNGGDGFVIARILRELGVPARVASLGDSRTASALRARALWDGPVESLADAAPAAQLVDALFGTGLTRGLDAAVADRLGELVAHANHSYAIDLPSGVGTDNGQLLSAVPKLDVTIALGAFKPAHLLQPAASLMGKLVRADIGLAMPQDVHVHVLAAPQLRAPVAAAHKYSRGLVGVVGGLMPGAAALAAAAAAHSGAGMVRRYDASPCEARPHAIVHQQIEDETVLSDALSEARLAAVLVGPGLGREDGAQMRLDAALACKRPLVLDADALTLLAARAATHIPAGSILTPHEGEFVRLFGDLPGSKIDRALAGARMARSVVVYKGADSVIAAPDGRVTMARGASTWLSTAGTGDVLAGLAAGRLAVTGDPFRAACEAVWLHGEAARRAGPAFVADDLLAALPAAIGSRL</sequence>
<dbReference type="GO" id="GO:0052856">
    <property type="term" value="F:NAD(P)HX epimerase activity"/>
    <property type="evidence" value="ECO:0007669"/>
    <property type="project" value="UniProtKB-UniRule"/>
</dbReference>
<dbReference type="AlphaFoldDB" id="A0A291MYR4"/>
<evidence type="ECO:0000259" key="21">
    <source>
        <dbReference type="PROSITE" id="PS51385"/>
    </source>
</evidence>
<dbReference type="InterPro" id="IPR029056">
    <property type="entry name" value="Ribokinase-like"/>
</dbReference>
<feature type="binding site" evidence="18">
    <location>
        <position position="152"/>
    </location>
    <ligand>
        <name>K(+)</name>
        <dbReference type="ChEBI" id="CHEBI:29103"/>
    </ligand>
</feature>
<comment type="function">
    <text evidence="17">Catalyzes the dehydration of the S-form of NAD(P)HX at the expense of ADP, which is converted to AMP. Together with NAD(P)HX epimerase, which catalyzes the epimerization of the S- and R-forms, the enzyme allows the repair of both epimers of NAD(P)HX, a damaged form of NAD(P)H that is a result of enzymatic or heat-dependent hydration.</text>
</comment>
<evidence type="ECO:0000256" key="11">
    <source>
        <dbReference type="ARBA" id="ARBA00023235"/>
    </source>
</evidence>
<accession>A0A291MYR4</accession>
<evidence type="ECO:0000256" key="15">
    <source>
        <dbReference type="ARBA" id="ARBA00048238"/>
    </source>
</evidence>
<dbReference type="Pfam" id="PF01256">
    <property type="entry name" value="Carb_kinase"/>
    <property type="match status" value="1"/>
</dbReference>
<keyword evidence="6 17" id="KW-0547">Nucleotide-binding</keyword>
<dbReference type="GO" id="GO:0046496">
    <property type="term" value="P:nicotinamide nucleotide metabolic process"/>
    <property type="evidence" value="ECO:0007669"/>
    <property type="project" value="UniProtKB-UniRule"/>
</dbReference>
<dbReference type="GO" id="GO:0110051">
    <property type="term" value="P:metabolite repair"/>
    <property type="evidence" value="ECO:0007669"/>
    <property type="project" value="TreeGrafter"/>
</dbReference>
<feature type="binding site" evidence="18">
    <location>
        <begin position="59"/>
        <end position="63"/>
    </location>
    <ligand>
        <name>(6S)-NADPHX</name>
        <dbReference type="ChEBI" id="CHEBI:64076"/>
    </ligand>
</feature>
<dbReference type="Proteomes" id="UP000219422">
    <property type="component" value="Chromosome"/>
</dbReference>
<comment type="caution">
    <text evidence="18">Lacks conserved residue(s) required for the propagation of feature annotation.</text>
</comment>
<reference evidence="22 23" key="1">
    <citation type="submission" date="2017-10" db="EMBL/GenBank/DDBJ databases">
        <title>Sphingobium yanoikuyae S72.</title>
        <authorList>
            <person name="Sanchez E."/>
            <person name="Bustos P."/>
            <person name="Mendoza P."/>
            <person name="Guo X."/>
            <person name="Mendoza A."/>
        </authorList>
    </citation>
    <scope>NUCLEOTIDE SEQUENCE [LARGE SCALE GENOMIC DNA]</scope>
    <source>
        <strain evidence="22 23">S72</strain>
    </source>
</reference>
<name>A0A291MYR4_SPHYA</name>
<feature type="domain" description="YjeF N-terminal" evidence="21">
    <location>
        <begin position="13"/>
        <end position="206"/>
    </location>
</feature>
<dbReference type="InterPro" id="IPR004443">
    <property type="entry name" value="YjeF_N_dom"/>
</dbReference>
<dbReference type="InterPro" id="IPR000631">
    <property type="entry name" value="CARKD"/>
</dbReference>
<dbReference type="PROSITE" id="PS51385">
    <property type="entry name" value="YJEF_N"/>
    <property type="match status" value="1"/>
</dbReference>
<dbReference type="GO" id="GO:0005524">
    <property type="term" value="F:ATP binding"/>
    <property type="evidence" value="ECO:0007669"/>
    <property type="project" value="UniProtKB-UniRule"/>
</dbReference>
<dbReference type="HAMAP" id="MF_01966">
    <property type="entry name" value="NADHX_epimerase"/>
    <property type="match status" value="1"/>
</dbReference>
<dbReference type="InterPro" id="IPR017953">
    <property type="entry name" value="Carbohydrate_kinase_pred_CS"/>
</dbReference>
<feature type="binding site" evidence="17">
    <location>
        <begin position="381"/>
        <end position="385"/>
    </location>
    <ligand>
        <name>AMP</name>
        <dbReference type="ChEBI" id="CHEBI:456215"/>
    </ligand>
</feature>
<dbReference type="SUPFAM" id="SSF64153">
    <property type="entry name" value="YjeF N-terminal domain-like"/>
    <property type="match status" value="1"/>
</dbReference>
<feature type="binding site" evidence="17">
    <location>
        <position position="410"/>
    </location>
    <ligand>
        <name>AMP</name>
        <dbReference type="ChEBI" id="CHEBI:456215"/>
    </ligand>
</feature>
<dbReference type="CDD" id="cd01171">
    <property type="entry name" value="YXKO-related"/>
    <property type="match status" value="1"/>
</dbReference>
<dbReference type="PROSITE" id="PS01049">
    <property type="entry name" value="YJEF_C_1"/>
    <property type="match status" value="1"/>
</dbReference>
<evidence type="ECO:0000313" key="22">
    <source>
        <dbReference type="EMBL" id="ATI80151.1"/>
    </source>
</evidence>
<evidence type="ECO:0000256" key="18">
    <source>
        <dbReference type="HAMAP-Rule" id="MF_01966"/>
    </source>
</evidence>
<dbReference type="PROSITE" id="PS51383">
    <property type="entry name" value="YJEF_C_3"/>
    <property type="match status" value="1"/>
</dbReference>
<evidence type="ECO:0000256" key="19">
    <source>
        <dbReference type="PIRNR" id="PIRNR017184"/>
    </source>
</evidence>
<evidence type="ECO:0000256" key="14">
    <source>
        <dbReference type="ARBA" id="ARBA00025153"/>
    </source>
</evidence>
<dbReference type="EMBL" id="CP023741">
    <property type="protein sequence ID" value="ATI80151.1"/>
    <property type="molecule type" value="Genomic_DNA"/>
</dbReference>
<dbReference type="NCBIfam" id="TIGR00197">
    <property type="entry name" value="yjeF_nterm"/>
    <property type="match status" value="1"/>
</dbReference>
<evidence type="ECO:0000256" key="16">
    <source>
        <dbReference type="ARBA" id="ARBA00049209"/>
    </source>
</evidence>
<keyword evidence="10 17" id="KW-0520">NAD</keyword>
<evidence type="ECO:0000256" key="17">
    <source>
        <dbReference type="HAMAP-Rule" id="MF_01965"/>
    </source>
</evidence>
<comment type="similarity">
    <text evidence="18">Belongs to the NnrE/AIBP family.</text>
</comment>
<feature type="binding site" evidence="17">
    <location>
        <position position="300"/>
    </location>
    <ligand>
        <name>(6S)-NADPHX</name>
        <dbReference type="ChEBI" id="CHEBI:64076"/>
    </ligand>
</feature>
<dbReference type="PIRSF" id="PIRSF017184">
    <property type="entry name" value="Nnr"/>
    <property type="match status" value="1"/>
</dbReference>
<comment type="catalytic activity">
    <reaction evidence="1 18 19">
        <text>(6R)-NADHX = (6S)-NADHX</text>
        <dbReference type="Rhea" id="RHEA:32215"/>
        <dbReference type="ChEBI" id="CHEBI:64074"/>
        <dbReference type="ChEBI" id="CHEBI:64075"/>
        <dbReference type="EC" id="5.1.99.6"/>
    </reaction>
</comment>
<evidence type="ECO:0000256" key="7">
    <source>
        <dbReference type="ARBA" id="ARBA00022840"/>
    </source>
</evidence>
<feature type="binding site" evidence="17">
    <location>
        <position position="241"/>
    </location>
    <ligand>
        <name>(6S)-NADPHX</name>
        <dbReference type="ChEBI" id="CHEBI:64076"/>
    </ligand>
</feature>
<evidence type="ECO:0000256" key="4">
    <source>
        <dbReference type="ARBA" id="ARBA00009524"/>
    </source>
</evidence>
<comment type="similarity">
    <text evidence="4 19">In the C-terminal section; belongs to the NnrD/CARKD family.</text>
</comment>
<dbReference type="KEGG" id="sya:A6768_09095"/>
<evidence type="ECO:0000256" key="12">
    <source>
        <dbReference type="ARBA" id="ARBA00023239"/>
    </source>
</evidence>
<feature type="binding site" evidence="18">
    <location>
        <position position="149"/>
    </location>
    <ligand>
        <name>(6S)-NADPHX</name>
        <dbReference type="ChEBI" id="CHEBI:64076"/>
    </ligand>
</feature>
<keyword evidence="12 17" id="KW-0456">Lyase</keyword>
<evidence type="ECO:0000256" key="9">
    <source>
        <dbReference type="ARBA" id="ARBA00022958"/>
    </source>
</evidence>
<comment type="similarity">
    <text evidence="17">Belongs to the NnrD/CARKD family.</text>
</comment>
<evidence type="ECO:0000256" key="13">
    <source>
        <dbReference type="ARBA" id="ARBA00023268"/>
    </source>
</evidence>
<keyword evidence="9 18" id="KW-0630">Potassium</keyword>
<dbReference type="InterPro" id="IPR036652">
    <property type="entry name" value="YjeF_N_dom_sf"/>
</dbReference>
<proteinExistence type="inferred from homology"/>
<organism evidence="22 23">
    <name type="scientific">Sphingobium yanoikuyae</name>
    <name type="common">Sphingomonas yanoikuyae</name>
    <dbReference type="NCBI Taxonomy" id="13690"/>
    <lineage>
        <taxon>Bacteria</taxon>
        <taxon>Pseudomonadati</taxon>
        <taxon>Pseudomonadota</taxon>
        <taxon>Alphaproteobacteria</taxon>
        <taxon>Sphingomonadales</taxon>
        <taxon>Sphingomonadaceae</taxon>
        <taxon>Sphingobium</taxon>
    </lineage>
</organism>
<dbReference type="PANTHER" id="PTHR12592">
    <property type="entry name" value="ATP-DEPENDENT (S)-NAD(P)H-HYDRATE DEHYDRATASE FAMILY MEMBER"/>
    <property type="match status" value="1"/>
</dbReference>
<dbReference type="EC" id="4.2.1.136" evidence="19"/>
<dbReference type="HAMAP" id="MF_01965">
    <property type="entry name" value="NADHX_dehydratase"/>
    <property type="match status" value="1"/>
</dbReference>
<dbReference type="Gene3D" id="3.40.1190.20">
    <property type="match status" value="1"/>
</dbReference>
<dbReference type="Gene3D" id="3.40.50.10260">
    <property type="entry name" value="YjeF N-terminal domain"/>
    <property type="match status" value="1"/>
</dbReference>
<evidence type="ECO:0000256" key="3">
    <source>
        <dbReference type="ARBA" id="ARBA00006001"/>
    </source>
</evidence>
<keyword evidence="11 18" id="KW-0413">Isomerase</keyword>
<protein>
    <recommendedName>
        <fullName evidence="19">Bifunctional NAD(P)H-hydrate repair enzyme</fullName>
    </recommendedName>
    <alternativeName>
        <fullName evidence="19">Nicotinamide nucleotide repair protein</fullName>
    </alternativeName>
    <domain>
        <recommendedName>
            <fullName evidence="19">ADP-dependent (S)-NAD(P)H-hydrate dehydratase</fullName>
            <ecNumber evidence="19">4.2.1.136</ecNumber>
        </recommendedName>
        <alternativeName>
            <fullName evidence="19">ADP-dependent NAD(P)HX dehydratase</fullName>
        </alternativeName>
    </domain>
    <domain>
        <recommendedName>
            <fullName evidence="19">NAD(P)H-hydrate epimerase</fullName>
            <ecNumber evidence="19">5.1.99.6</ecNumber>
        </recommendedName>
    </domain>
</protein>
<evidence type="ECO:0000256" key="2">
    <source>
        <dbReference type="ARBA" id="ARBA00000909"/>
    </source>
</evidence>
<feature type="binding site" evidence="18">
    <location>
        <position position="116"/>
    </location>
    <ligand>
        <name>K(+)</name>
        <dbReference type="ChEBI" id="CHEBI:29103"/>
    </ligand>
</feature>
<dbReference type="NCBIfam" id="TIGR00196">
    <property type="entry name" value="yjeF_cterm"/>
    <property type="match status" value="1"/>
</dbReference>
<keyword evidence="7 17" id="KW-0067">ATP-binding</keyword>
<keyword evidence="13" id="KW-0511">Multifunctional enzyme</keyword>
<dbReference type="SUPFAM" id="SSF53613">
    <property type="entry name" value="Ribokinase-like"/>
    <property type="match status" value="1"/>
</dbReference>
<evidence type="ECO:0000259" key="20">
    <source>
        <dbReference type="PROSITE" id="PS51383"/>
    </source>
</evidence>
<comment type="cofactor">
    <cofactor evidence="18 19">
        <name>K(+)</name>
        <dbReference type="ChEBI" id="CHEBI:29103"/>
    </cofactor>
    <text evidence="18 19">Binds 1 potassium ion per subunit.</text>
</comment>
<feature type="binding site" evidence="18">
    <location>
        <begin position="120"/>
        <end position="126"/>
    </location>
    <ligand>
        <name>(6S)-NADPHX</name>
        <dbReference type="ChEBI" id="CHEBI:64076"/>
    </ligand>
</feature>
<feature type="binding site" evidence="17">
    <location>
        <position position="348"/>
    </location>
    <ligand>
        <name>(6S)-NADPHX</name>
        <dbReference type="ChEBI" id="CHEBI:64076"/>
    </ligand>
</feature>
<comment type="function">
    <text evidence="14 19">Bifunctional enzyme that catalyzes the epimerization of the S- and R-forms of NAD(P)HX and the dehydration of the S-form of NAD(P)HX at the expense of ADP, which is converted to AMP. This allows the repair of both epimers of NAD(P)HX, a damaged form of NAD(P)H that is a result of enzymatic or heat-dependent hydration.</text>
</comment>
<keyword evidence="8 17" id="KW-0521">NADP</keyword>
<evidence type="ECO:0000256" key="10">
    <source>
        <dbReference type="ARBA" id="ARBA00023027"/>
    </source>
</evidence>
<evidence type="ECO:0000256" key="6">
    <source>
        <dbReference type="ARBA" id="ARBA00022741"/>
    </source>
</evidence>
<comment type="function">
    <text evidence="18">Catalyzes the epimerization of the S- and R-forms of NAD(P)HX, a damaged form of NAD(P)H that is a result of enzymatic or heat-dependent hydration. This is a prerequisite for the S-specific NAD(P)H-hydrate dehydratase to allow the repair of both epimers of NAD(P)HX.</text>
</comment>
<dbReference type="Pfam" id="PF03853">
    <property type="entry name" value="YjeF_N"/>
    <property type="match status" value="1"/>
</dbReference>
<evidence type="ECO:0000313" key="23">
    <source>
        <dbReference type="Proteomes" id="UP000219422"/>
    </source>
</evidence>
<gene>
    <name evidence="17" type="primary">nnrD</name>
    <name evidence="18" type="synonym">nnrE</name>
    <name evidence="22" type="ORF">A6768_09095</name>
</gene>
<comment type="catalytic activity">
    <reaction evidence="15 17 19">
        <text>(6S)-NADHX + ADP = AMP + phosphate + NADH + H(+)</text>
        <dbReference type="Rhea" id="RHEA:32223"/>
        <dbReference type="ChEBI" id="CHEBI:15378"/>
        <dbReference type="ChEBI" id="CHEBI:43474"/>
        <dbReference type="ChEBI" id="CHEBI:57945"/>
        <dbReference type="ChEBI" id="CHEBI:64074"/>
        <dbReference type="ChEBI" id="CHEBI:456215"/>
        <dbReference type="ChEBI" id="CHEBI:456216"/>
        <dbReference type="EC" id="4.2.1.136"/>
    </reaction>
</comment>
<comment type="cofactor">
    <cofactor evidence="17">
        <name>Mg(2+)</name>
        <dbReference type="ChEBI" id="CHEBI:18420"/>
    </cofactor>
</comment>
<dbReference type="GO" id="GO:0046872">
    <property type="term" value="F:metal ion binding"/>
    <property type="evidence" value="ECO:0007669"/>
    <property type="project" value="UniProtKB-UniRule"/>
</dbReference>